<dbReference type="InterPro" id="IPR011508">
    <property type="entry name" value="RSD-2_N"/>
</dbReference>
<gene>
    <name evidence="2" type="primary">Cnig_chr_X.g22664</name>
    <name evidence="2" type="ORF">B9Z55_022664</name>
</gene>
<feature type="domain" description="RSD-2 N-terminal" evidence="1">
    <location>
        <begin position="22"/>
        <end position="56"/>
    </location>
</feature>
<dbReference type="Pfam" id="PF07547">
    <property type="entry name" value="RSD-2"/>
    <property type="match status" value="1"/>
</dbReference>
<organism evidence="2 3">
    <name type="scientific">Caenorhabditis nigoni</name>
    <dbReference type="NCBI Taxonomy" id="1611254"/>
    <lineage>
        <taxon>Eukaryota</taxon>
        <taxon>Metazoa</taxon>
        <taxon>Ecdysozoa</taxon>
        <taxon>Nematoda</taxon>
        <taxon>Chromadorea</taxon>
        <taxon>Rhabditida</taxon>
        <taxon>Rhabditina</taxon>
        <taxon>Rhabditomorpha</taxon>
        <taxon>Rhabditoidea</taxon>
        <taxon>Rhabditidae</taxon>
        <taxon>Peloderinae</taxon>
        <taxon>Caenorhabditis</taxon>
    </lineage>
</organism>
<reference evidence="3" key="1">
    <citation type="submission" date="2017-10" db="EMBL/GenBank/DDBJ databases">
        <title>Rapid genome shrinkage in a self-fertile nematode reveals novel sperm competition proteins.</title>
        <authorList>
            <person name="Yin D."/>
            <person name="Schwarz E.M."/>
            <person name="Thomas C.G."/>
            <person name="Felde R.L."/>
            <person name="Korf I.F."/>
            <person name="Cutter A.D."/>
            <person name="Schartner C.M."/>
            <person name="Ralston E.J."/>
            <person name="Meyer B.J."/>
            <person name="Haag E.S."/>
        </authorList>
    </citation>
    <scope>NUCLEOTIDE SEQUENCE [LARGE SCALE GENOMIC DNA]</scope>
    <source>
        <strain evidence="3">JU1422</strain>
    </source>
</reference>
<protein>
    <recommendedName>
        <fullName evidence="1">RSD-2 N-terminal domain-containing protein</fullName>
    </recommendedName>
</protein>
<dbReference type="EMBL" id="PDUG01000006">
    <property type="protein sequence ID" value="PIC15842.1"/>
    <property type="molecule type" value="Genomic_DNA"/>
</dbReference>
<keyword evidence="3" id="KW-1185">Reference proteome</keyword>
<dbReference type="OrthoDB" id="10500289at2759"/>
<name>A0A2G5SLN5_9PELO</name>
<sequence>MNEFKLVLEDNGPPQMKTHLVFSKNNNYETYNRSCGFSNRFGLVEIADPVDGLLKRIRHYQGPTWKGLFGRRSKTRTMDNPEQIQFR</sequence>
<dbReference type="Proteomes" id="UP000230233">
    <property type="component" value="Chromosome X"/>
</dbReference>
<proteinExistence type="predicted"/>
<evidence type="ECO:0000313" key="3">
    <source>
        <dbReference type="Proteomes" id="UP000230233"/>
    </source>
</evidence>
<evidence type="ECO:0000313" key="2">
    <source>
        <dbReference type="EMBL" id="PIC15842.1"/>
    </source>
</evidence>
<accession>A0A2G5SLN5</accession>
<dbReference type="AlphaFoldDB" id="A0A2G5SLN5"/>
<comment type="caution">
    <text evidence="2">The sequence shown here is derived from an EMBL/GenBank/DDBJ whole genome shotgun (WGS) entry which is preliminary data.</text>
</comment>
<evidence type="ECO:0000259" key="1">
    <source>
        <dbReference type="Pfam" id="PF07547"/>
    </source>
</evidence>